<comment type="caution">
    <text evidence="1">The sequence shown here is derived from an EMBL/GenBank/DDBJ whole genome shotgun (WGS) entry which is preliminary data.</text>
</comment>
<dbReference type="AlphaFoldDB" id="A0A816Y6W4"/>
<protein>
    <submittedName>
        <fullName evidence="1">Uncharacterized protein</fullName>
    </submittedName>
</protein>
<organism evidence="1 3">
    <name type="scientific">Rotaria magnacalcarata</name>
    <dbReference type="NCBI Taxonomy" id="392030"/>
    <lineage>
        <taxon>Eukaryota</taxon>
        <taxon>Metazoa</taxon>
        <taxon>Spiralia</taxon>
        <taxon>Gnathifera</taxon>
        <taxon>Rotifera</taxon>
        <taxon>Eurotatoria</taxon>
        <taxon>Bdelloidea</taxon>
        <taxon>Philodinida</taxon>
        <taxon>Philodinidae</taxon>
        <taxon>Rotaria</taxon>
    </lineage>
</organism>
<accession>A0A816Y6W4</accession>
<evidence type="ECO:0000313" key="1">
    <source>
        <dbReference type="EMBL" id="CAF2155072.1"/>
    </source>
</evidence>
<dbReference type="EMBL" id="CAJNRE010017440">
    <property type="protein sequence ID" value="CAF2155072.1"/>
    <property type="molecule type" value="Genomic_DNA"/>
</dbReference>
<dbReference type="Proteomes" id="UP000676336">
    <property type="component" value="Unassembled WGS sequence"/>
</dbReference>
<dbReference type="EMBL" id="CAJOBI010173537">
    <property type="protein sequence ID" value="CAF4898745.1"/>
    <property type="molecule type" value="Genomic_DNA"/>
</dbReference>
<sequence>MGVISSMCKPKKRGKHNAIVFNEYTQTISASPSPSSDYTQCSAMSREPTHSSSFGYHYYLPPNQQIREQPDFPLFSRPFFLPYNGENNDSFRHSNPYVAQAYNHIDIPAPPSIFNTDRSRTILTTSIADLSPVASTSDIIQTTGDECRLESNRTLRHVESSTTTHNKNDQSIEETFDDNSHLVKRSVSAPIDMFLIDISNEQVLAGQPVSINIRHLLLDTLENHHTNSSTPIRIEPNSITTYAHENLLDYIPYVCEKYQNPTIDSDQVTRNTLHVRIPSQFSRSFNILA</sequence>
<evidence type="ECO:0000313" key="3">
    <source>
        <dbReference type="Proteomes" id="UP000663824"/>
    </source>
</evidence>
<name>A0A816Y6W4_9BILA</name>
<reference evidence="1" key="1">
    <citation type="submission" date="2021-02" db="EMBL/GenBank/DDBJ databases">
        <authorList>
            <person name="Nowell W R."/>
        </authorList>
    </citation>
    <scope>NUCLEOTIDE SEQUENCE</scope>
</reference>
<evidence type="ECO:0000313" key="2">
    <source>
        <dbReference type="EMBL" id="CAF4898745.1"/>
    </source>
</evidence>
<gene>
    <name evidence="1" type="ORF">MBJ925_LOCUS32011</name>
    <name evidence="2" type="ORF">SMN809_LOCUS51643</name>
</gene>
<proteinExistence type="predicted"/>
<dbReference type="Proteomes" id="UP000663824">
    <property type="component" value="Unassembled WGS sequence"/>
</dbReference>